<dbReference type="PROSITE" id="PS00205">
    <property type="entry name" value="TRANSFERRIN_LIKE_1"/>
    <property type="match status" value="1"/>
</dbReference>
<feature type="domain" description="Transferrin-like" evidence="15">
    <location>
        <begin position="352"/>
        <end position="613"/>
    </location>
</feature>
<evidence type="ECO:0000313" key="16">
    <source>
        <dbReference type="Ensembl" id="ENSAMEP00000022984.1"/>
    </source>
</evidence>
<dbReference type="InterPro" id="IPR001156">
    <property type="entry name" value="Transferrin-like_dom"/>
</dbReference>
<feature type="disulfide bond" evidence="13">
    <location>
        <begin position="193"/>
        <end position="200"/>
    </location>
</feature>
<evidence type="ECO:0000313" key="17">
    <source>
        <dbReference type="Proteomes" id="UP000008912"/>
    </source>
</evidence>
<keyword evidence="6" id="KW-0677">Repeat</keyword>
<dbReference type="GO" id="GO:0005769">
    <property type="term" value="C:early endosome"/>
    <property type="evidence" value="ECO:0007669"/>
    <property type="project" value="TreeGrafter"/>
</dbReference>
<dbReference type="Ensembl" id="ENSAMET00000032536.1">
    <property type="protein sequence ID" value="ENSAMEP00000022984.1"/>
    <property type="gene ID" value="ENSAMEG00000026933.1"/>
</dbReference>
<keyword evidence="17" id="KW-1185">Reference proteome</keyword>
<keyword evidence="8" id="KW-0406">Ion transport</keyword>
<dbReference type="PIRSF" id="PIRSF002549">
    <property type="entry name" value="Transferrin"/>
    <property type="match status" value="1"/>
</dbReference>
<feature type="binding site" evidence="12">
    <location>
        <position position="369"/>
    </location>
    <ligand>
        <name>Fe(3+)</name>
        <dbReference type="ChEBI" id="CHEBI:29034"/>
        <label>1</label>
    </ligand>
</feature>
<feature type="disulfide bond" evidence="13">
    <location>
        <begin position="182"/>
        <end position="196"/>
    </location>
</feature>
<evidence type="ECO:0000259" key="15">
    <source>
        <dbReference type="PROSITE" id="PS51408"/>
    </source>
</evidence>
<dbReference type="FunFam" id="3.40.190.10:FF:000095">
    <property type="entry name" value="Lactotransferrin"/>
    <property type="match status" value="1"/>
</dbReference>
<feature type="disulfide bond" evidence="13">
    <location>
        <begin position="418"/>
        <end position="614"/>
    </location>
</feature>
<evidence type="ECO:0000256" key="11">
    <source>
        <dbReference type="PIRSR" id="PIRSR002549-2"/>
    </source>
</evidence>
<feature type="binding site" evidence="12">
    <location>
        <position position="536"/>
    </location>
    <ligand>
        <name>Fe(3+)</name>
        <dbReference type="ChEBI" id="CHEBI:29034"/>
        <label>1</label>
    </ligand>
</feature>
<dbReference type="PRINTS" id="PR00422">
    <property type="entry name" value="TRANSFERRIN"/>
</dbReference>
<comment type="similarity">
    <text evidence="10">Belongs to the transferrin family.</text>
</comment>
<feature type="disulfide bond" evidence="13">
    <location>
        <begin position="36"/>
        <end position="57"/>
    </location>
</feature>
<evidence type="ECO:0000256" key="6">
    <source>
        <dbReference type="ARBA" id="ARBA00022737"/>
    </source>
</evidence>
<proteinExistence type="inferred from homology"/>
<evidence type="ECO:0000256" key="9">
    <source>
        <dbReference type="ARBA" id="ARBA00023157"/>
    </source>
</evidence>
<reference evidence="16 17" key="1">
    <citation type="journal article" date="2010" name="Nature">
        <title>The sequence and de novo assembly of the giant panda genome.</title>
        <authorList>
            <person name="Li R."/>
            <person name="Fan W."/>
            <person name="Tian G."/>
            <person name="Zhu H."/>
            <person name="He L."/>
            <person name="Cai J."/>
            <person name="Huang Q."/>
            <person name="Cai Q."/>
            <person name="Li B."/>
            <person name="Bai Y."/>
            <person name="Zhang Z."/>
            <person name="Zhang Y."/>
            <person name="Wang W."/>
            <person name="Li J."/>
            <person name="Wei F."/>
            <person name="Li H."/>
            <person name="Jian M."/>
            <person name="Li J."/>
            <person name="Zhang Z."/>
            <person name="Nielsen R."/>
            <person name="Li D."/>
            <person name="Gu W."/>
            <person name="Yang Z."/>
            <person name="Xuan Z."/>
            <person name="Ryder O.A."/>
            <person name="Leung F.C."/>
            <person name="Zhou Y."/>
            <person name="Cao J."/>
            <person name="Sun X."/>
            <person name="Fu Y."/>
            <person name="Fang X."/>
            <person name="Guo X."/>
            <person name="Wang B."/>
            <person name="Hou R."/>
            <person name="Shen F."/>
            <person name="Mu B."/>
            <person name="Ni P."/>
            <person name="Lin R."/>
            <person name="Qian W."/>
            <person name="Wang G."/>
            <person name="Yu C."/>
            <person name="Nie W."/>
            <person name="Wang J."/>
            <person name="Wu Z."/>
            <person name="Liang H."/>
            <person name="Min J."/>
            <person name="Wu Q."/>
            <person name="Cheng S."/>
            <person name="Ruan J."/>
            <person name="Wang M."/>
            <person name="Shi Z."/>
            <person name="Wen M."/>
            <person name="Liu B."/>
            <person name="Ren X."/>
            <person name="Zheng H."/>
            <person name="Dong D."/>
            <person name="Cook K."/>
            <person name="Shan G."/>
            <person name="Zhang H."/>
            <person name="Kosiol C."/>
            <person name="Xie X."/>
            <person name="Lu Z."/>
            <person name="Zheng H."/>
            <person name="Li Y."/>
            <person name="Steiner C.C."/>
            <person name="Lam T.T."/>
            <person name="Lin S."/>
            <person name="Zhang Q."/>
            <person name="Li G."/>
            <person name="Tian J."/>
            <person name="Gong T."/>
            <person name="Liu H."/>
            <person name="Zhang D."/>
            <person name="Fang L."/>
            <person name="Ye C."/>
            <person name="Zhang J."/>
            <person name="Hu W."/>
            <person name="Xu A."/>
            <person name="Ren Y."/>
            <person name="Zhang G."/>
            <person name="Bruford M.W."/>
            <person name="Li Q."/>
            <person name="Ma L."/>
            <person name="Guo Y."/>
            <person name="An N."/>
            <person name="Hu Y."/>
            <person name="Zheng Y."/>
            <person name="Shi Y."/>
            <person name="Li Z."/>
            <person name="Liu Q."/>
            <person name="Chen Y."/>
            <person name="Zhao J."/>
            <person name="Qu N."/>
            <person name="Zhao S."/>
            <person name="Tian F."/>
            <person name="Wang X."/>
            <person name="Wang H."/>
            <person name="Xu L."/>
            <person name="Liu X."/>
            <person name="Vinar T."/>
            <person name="Wang Y."/>
            <person name="Lam T.W."/>
            <person name="Yiu S.M."/>
            <person name="Liu S."/>
            <person name="Zhang H."/>
            <person name="Li D."/>
            <person name="Huang Y."/>
            <person name="Wang X."/>
            <person name="Yang G."/>
            <person name="Jiang Z."/>
            <person name="Wang J."/>
            <person name="Qin N."/>
            <person name="Li L."/>
            <person name="Li J."/>
            <person name="Bolund L."/>
            <person name="Kristiansen K."/>
            <person name="Wong G.K."/>
            <person name="Olson M."/>
            <person name="Zhang X."/>
            <person name="Li S."/>
            <person name="Yang H."/>
            <person name="Wang J."/>
            <person name="Wang J."/>
        </authorList>
    </citation>
    <scope>NUCLEOTIDE SEQUENCE [LARGE SCALE GENOMIC DNA]</scope>
</reference>
<feature type="binding site" evidence="11">
    <location>
        <position position="401"/>
    </location>
    <ligand>
        <name>hydrogencarbonate</name>
        <dbReference type="ChEBI" id="CHEBI:17544"/>
        <label>1</label>
    </ligand>
</feature>
<dbReference type="AlphaFoldDB" id="A0A7N5P090"/>
<evidence type="ECO:0000256" key="5">
    <source>
        <dbReference type="ARBA" id="ARBA00022723"/>
    </source>
</evidence>
<name>A0A7N5P090_AILME</name>
<dbReference type="GO" id="GO:0006826">
    <property type="term" value="P:iron ion transport"/>
    <property type="evidence" value="ECO:0007669"/>
    <property type="project" value="UniProtKB-KW"/>
</dbReference>
<evidence type="ECO:0000256" key="8">
    <source>
        <dbReference type="ARBA" id="ARBA00023065"/>
    </source>
</evidence>
<dbReference type="Proteomes" id="UP000008912">
    <property type="component" value="Unassembled WGS sequence"/>
</dbReference>
<evidence type="ECO:0000256" key="1">
    <source>
        <dbReference type="ARBA" id="ARBA00004613"/>
    </source>
</evidence>
<keyword evidence="7 12" id="KW-0408">Iron</keyword>
<dbReference type="InterPro" id="IPR018195">
    <property type="entry name" value="Transferrin_Fe_BS"/>
</dbReference>
<feature type="disulfide bond" evidence="13">
    <location>
        <begin position="26"/>
        <end position="66"/>
    </location>
</feature>
<feature type="disulfide bond" evidence="13">
    <location>
        <begin position="393"/>
        <end position="474"/>
    </location>
</feature>
<reference evidence="16" key="2">
    <citation type="submission" date="2025-08" db="UniProtKB">
        <authorList>
            <consortium name="Ensembl"/>
        </authorList>
    </citation>
    <scope>IDENTIFICATION</scope>
</reference>
<dbReference type="GO" id="GO:0055037">
    <property type="term" value="C:recycling endosome"/>
    <property type="evidence" value="ECO:0007669"/>
    <property type="project" value="TreeGrafter"/>
</dbReference>
<dbReference type="GO" id="GO:0005886">
    <property type="term" value="C:plasma membrane"/>
    <property type="evidence" value="ECO:0007669"/>
    <property type="project" value="TreeGrafter"/>
</dbReference>
<dbReference type="PANTHER" id="PTHR11485:SF31">
    <property type="entry name" value="SEROTRANSFERRIN"/>
    <property type="match status" value="1"/>
</dbReference>
<dbReference type="GO" id="GO:0019731">
    <property type="term" value="P:antibacterial humoral response"/>
    <property type="evidence" value="ECO:0007669"/>
    <property type="project" value="TreeGrafter"/>
</dbReference>
<feature type="signal peptide" evidence="14">
    <location>
        <begin position="1"/>
        <end position="19"/>
    </location>
</feature>
<feature type="binding site" evidence="11">
    <location>
        <position position="145"/>
    </location>
    <ligand>
        <name>hydrogencarbonate</name>
        <dbReference type="ChEBI" id="CHEBI:17544"/>
        <label>1</label>
    </ligand>
</feature>
<feature type="binding site" evidence="11">
    <location>
        <position position="402"/>
    </location>
    <ligand>
        <name>hydrogencarbonate</name>
        <dbReference type="ChEBI" id="CHEBI:17544"/>
        <label>1</label>
    </ligand>
</feature>
<feature type="binding site" evidence="11">
    <location>
        <position position="399"/>
    </location>
    <ligand>
        <name>hydrogencarbonate</name>
        <dbReference type="ChEBI" id="CHEBI:17544"/>
        <label>1</label>
    </ligand>
</feature>
<protein>
    <submittedName>
        <fullName evidence="16">Ovotransferrin-like</fullName>
    </submittedName>
</protein>
<comment type="subcellular location">
    <subcellularLocation>
        <location evidence="1">Secreted</location>
    </subcellularLocation>
</comment>
<feature type="binding site" evidence="12">
    <location>
        <position position="468"/>
    </location>
    <ligand>
        <name>Fe(3+)</name>
        <dbReference type="ChEBI" id="CHEBI:29034"/>
        <label>2</label>
    </ligand>
</feature>
<feature type="binding site" evidence="12">
    <location>
        <position position="81"/>
    </location>
    <ligand>
        <name>Fe(3+)</name>
        <dbReference type="ChEBI" id="CHEBI:29034"/>
        <label>1</label>
    </ligand>
</feature>
<keyword evidence="4" id="KW-0964">Secreted</keyword>
<keyword evidence="2" id="KW-0813">Transport</keyword>
<feature type="binding site" evidence="12">
    <location>
        <position position="268"/>
    </location>
    <ligand>
        <name>Fe(3+)</name>
        <dbReference type="ChEBI" id="CHEBI:29034"/>
        <label>1</label>
    </ligand>
</feature>
<feature type="disulfide bond" evidence="13">
    <location>
        <begin position="428"/>
        <end position="442"/>
    </location>
</feature>
<feature type="domain" description="Transferrin-like" evidence="15">
    <location>
        <begin position="23"/>
        <end position="349"/>
    </location>
</feature>
<feature type="binding site" evidence="12">
    <location>
        <position position="209"/>
    </location>
    <ligand>
        <name>Fe(3+)</name>
        <dbReference type="ChEBI" id="CHEBI:29034"/>
        <label>1</label>
    </ligand>
</feature>
<evidence type="ECO:0000256" key="13">
    <source>
        <dbReference type="PIRSR" id="PIRSR002549-4"/>
    </source>
</evidence>
<dbReference type="GO" id="GO:0005615">
    <property type="term" value="C:extracellular space"/>
    <property type="evidence" value="ECO:0007669"/>
    <property type="project" value="InterPro"/>
</dbReference>
<keyword evidence="5 12" id="KW-0479">Metal-binding</keyword>
<feature type="disulfide bond" evidence="13">
    <location>
        <begin position="246"/>
        <end position="260"/>
    </location>
</feature>
<organism evidence="16 17">
    <name type="scientific">Ailuropoda melanoleuca</name>
    <name type="common">Giant panda</name>
    <dbReference type="NCBI Taxonomy" id="9646"/>
    <lineage>
        <taxon>Eukaryota</taxon>
        <taxon>Metazoa</taxon>
        <taxon>Chordata</taxon>
        <taxon>Craniata</taxon>
        <taxon>Vertebrata</taxon>
        <taxon>Euteleostomi</taxon>
        <taxon>Mammalia</taxon>
        <taxon>Eutheria</taxon>
        <taxon>Laurasiatheria</taxon>
        <taxon>Carnivora</taxon>
        <taxon>Caniformia</taxon>
        <taxon>Ursidae</taxon>
        <taxon>Ailuropoda</taxon>
    </lineage>
</organism>
<evidence type="ECO:0000256" key="12">
    <source>
        <dbReference type="PIRSR" id="PIRSR002549-3"/>
    </source>
</evidence>
<evidence type="ECO:0000256" key="4">
    <source>
        <dbReference type="ARBA" id="ARBA00022525"/>
    </source>
</evidence>
<keyword evidence="14" id="KW-0732">Signal</keyword>
<keyword evidence="9 13" id="KW-1015">Disulfide bond</keyword>
<dbReference type="GeneTree" id="ENSGT00940000156055"/>
<feature type="disulfide bond" evidence="13">
    <location>
        <begin position="439"/>
        <end position="457"/>
    </location>
</feature>
<feature type="disulfide bond" evidence="13">
    <location>
        <begin position="137"/>
        <end position="215"/>
    </location>
</feature>
<accession>A0A7N5P090</accession>
<dbReference type="InterPro" id="IPR016357">
    <property type="entry name" value="Transferrin"/>
</dbReference>
<dbReference type="InParanoid" id="A0A7N5P090"/>
<dbReference type="SUPFAM" id="SSF53850">
    <property type="entry name" value="Periplasmic binding protein-like II"/>
    <property type="match status" value="2"/>
</dbReference>
<dbReference type="GO" id="GO:0046872">
    <property type="term" value="F:metal ion binding"/>
    <property type="evidence" value="ECO:0007669"/>
    <property type="project" value="UniProtKB-KW"/>
</dbReference>
<dbReference type="Gene3D" id="3.40.190.10">
    <property type="entry name" value="Periplasmic binding protein-like II"/>
    <property type="match status" value="4"/>
</dbReference>
<dbReference type="Pfam" id="PF00405">
    <property type="entry name" value="Transferrin"/>
    <property type="match status" value="2"/>
</dbReference>
<evidence type="ECO:0000256" key="10">
    <source>
        <dbReference type="PIRNR" id="PIRNR002549"/>
    </source>
</evidence>
<feature type="chain" id="PRO_5030655745" evidence="14">
    <location>
        <begin position="20"/>
        <end position="630"/>
    </location>
</feature>
<feature type="binding site" evidence="11">
    <location>
        <position position="143"/>
    </location>
    <ligand>
        <name>hydrogencarbonate</name>
        <dbReference type="ChEBI" id="CHEBI:17544"/>
        <label>1</label>
    </ligand>
</feature>
<feature type="binding site" evidence="11">
    <location>
        <position position="146"/>
    </location>
    <ligand>
        <name>hydrogencarbonate</name>
        <dbReference type="ChEBI" id="CHEBI:17544"/>
        <label>1</label>
    </ligand>
</feature>
<dbReference type="PROSITE" id="PS51408">
    <property type="entry name" value="TRANSFERRIN_LIKE_4"/>
    <property type="match status" value="2"/>
</dbReference>
<sequence length="630" mass="68588">MKFALQATLSFGLLALCLATSPVRWCTTSAEEQAKCTKLQQQCFGPQQSKDLPAFSCVRKTDPHDCIRAIKDTEADAFSIDGGLIFDASLMPYNLKPVVAEVYASGSGETIASYYAVAVVKKGKVSSLSDLRGKKSCHTGFGKSAGWNGPIGILLLKRLIEWAGAEIEPLEKAVARFFSAACVPGVKNEPDLCRLCKGKCDWNDPYAGYSGALECLLNGGGDVAFVKDATVLALSPEERSKLELLCDDDTKKPIEEYRNCFLARMSAHAVVARSVDGRADEIWALLSYALEQSSKHGQQACQLFGSPQGSPKDLLFKDSAVNLIKIPDLVDAFIYLGSQYYSAIQNLRRETPIADPTATEKIVLCAVGYVAVAVAKKKDVDITWNTLNGKKSCHTGVDRTAGWIVPMGLICGATNCSCKFDKFFSESCAPGSPPDSSFCKLCKGSGGEGGLSQKYKCKPNSNEIYNGYNGCFRCLLEAGDVAFVKHTTITDNTEGQNKPAWAGSYTPNDFVLLNVNGERCQYNEHERCGLANVPTHGVVTRPEIASRVRNVLLKQQIKFGSHGTDKDAFQMFHSDAKDSLFKDGTACLATPKEKTYQEYLGEQYMNSLEGFKKCLTSELLKACNFITDNL</sequence>
<reference evidence="16" key="3">
    <citation type="submission" date="2025-09" db="UniProtKB">
        <authorList>
            <consortium name="Ensembl"/>
        </authorList>
    </citation>
    <scope>IDENTIFICATION</scope>
</reference>
<dbReference type="SMART" id="SM00094">
    <property type="entry name" value="TR_FER"/>
    <property type="match status" value="2"/>
</dbReference>
<evidence type="ECO:0000256" key="7">
    <source>
        <dbReference type="ARBA" id="ARBA00023004"/>
    </source>
</evidence>
<dbReference type="PANTHER" id="PTHR11485">
    <property type="entry name" value="TRANSFERRIN"/>
    <property type="match status" value="1"/>
</dbReference>
<feature type="binding site" evidence="12">
    <location>
        <position position="114"/>
    </location>
    <ligand>
        <name>Fe(3+)</name>
        <dbReference type="ChEBI" id="CHEBI:29034"/>
        <label>1</label>
    </ligand>
</feature>
<keyword evidence="3" id="KW-0410">Iron transport</keyword>
<evidence type="ECO:0000256" key="14">
    <source>
        <dbReference type="SAM" id="SignalP"/>
    </source>
</evidence>
<feature type="binding site" evidence="11">
    <location>
        <position position="139"/>
    </location>
    <ligand>
        <name>hydrogencarbonate</name>
        <dbReference type="ChEBI" id="CHEBI:17544"/>
        <label>1</label>
    </ligand>
</feature>
<feature type="binding site" evidence="11">
    <location>
        <position position="395"/>
    </location>
    <ligand>
        <name>hydrogencarbonate</name>
        <dbReference type="ChEBI" id="CHEBI:17544"/>
        <label>1</label>
    </ligand>
</feature>
<evidence type="ECO:0000256" key="2">
    <source>
        <dbReference type="ARBA" id="ARBA00022448"/>
    </source>
</evidence>
<evidence type="ECO:0000256" key="3">
    <source>
        <dbReference type="ARBA" id="ARBA00022496"/>
    </source>
</evidence>